<dbReference type="Gene3D" id="3.20.20.80">
    <property type="entry name" value="Glycosidases"/>
    <property type="match status" value="2"/>
</dbReference>
<dbReference type="InterPro" id="IPR017853">
    <property type="entry name" value="GH"/>
</dbReference>
<sequence>MAKMRIHKTRLIFWLSMLLVLLLPCEYAYAERRSPSNKSGLSRESFPHGFVFGTATSAFQVEGMTDKDGRGPSIWDTFIKQPGIVVDNSTPAVTVDQYHLYKQDIDLMKDLNFDAYRFSISWSRIFPNGTGEVNWKGVDYYNRLINYMLKSGMDDPGNVTFPKALLDTTRVKYYEGYLSELNKAINEGANVGGYFAWSLLDNFEWRLGFTSRFGIIYVDYKTLKRYPKKSAYWFKGLLNQHSKH</sequence>
<dbReference type="EMBL" id="JBAMMX010000020">
    <property type="protein sequence ID" value="KAK6921230.1"/>
    <property type="molecule type" value="Genomic_DNA"/>
</dbReference>
<accession>A0AAN8UT28</accession>
<dbReference type="PANTHER" id="PTHR10353:SF28">
    <property type="entry name" value="BETA-GLUCOSIDASE 44"/>
    <property type="match status" value="1"/>
</dbReference>
<dbReference type="SUPFAM" id="SSF51445">
    <property type="entry name" value="(Trans)glycosidases"/>
    <property type="match status" value="2"/>
</dbReference>
<keyword evidence="5" id="KW-1185">Reference proteome</keyword>
<evidence type="ECO:0000256" key="3">
    <source>
        <dbReference type="SAM" id="SignalP"/>
    </source>
</evidence>
<organism evidence="4 5">
    <name type="scientific">Dillenia turbinata</name>
    <dbReference type="NCBI Taxonomy" id="194707"/>
    <lineage>
        <taxon>Eukaryota</taxon>
        <taxon>Viridiplantae</taxon>
        <taxon>Streptophyta</taxon>
        <taxon>Embryophyta</taxon>
        <taxon>Tracheophyta</taxon>
        <taxon>Spermatophyta</taxon>
        <taxon>Magnoliopsida</taxon>
        <taxon>eudicotyledons</taxon>
        <taxon>Gunneridae</taxon>
        <taxon>Pentapetalae</taxon>
        <taxon>Dilleniales</taxon>
        <taxon>Dilleniaceae</taxon>
        <taxon>Dillenia</taxon>
    </lineage>
</organism>
<feature type="signal peptide" evidence="3">
    <location>
        <begin position="1"/>
        <end position="30"/>
    </location>
</feature>
<dbReference type="GO" id="GO:0008422">
    <property type="term" value="F:beta-glucosidase activity"/>
    <property type="evidence" value="ECO:0007669"/>
    <property type="project" value="TreeGrafter"/>
</dbReference>
<comment type="similarity">
    <text evidence="1 2">Belongs to the glycosyl hydrolase 1 family.</text>
</comment>
<dbReference type="PANTHER" id="PTHR10353">
    <property type="entry name" value="GLYCOSYL HYDROLASE"/>
    <property type="match status" value="1"/>
</dbReference>
<evidence type="ECO:0000256" key="2">
    <source>
        <dbReference type="RuleBase" id="RU003690"/>
    </source>
</evidence>
<dbReference type="AlphaFoldDB" id="A0AAN8UT28"/>
<dbReference type="Pfam" id="PF00232">
    <property type="entry name" value="Glyco_hydro_1"/>
    <property type="match status" value="2"/>
</dbReference>
<keyword evidence="4" id="KW-0378">Hydrolase</keyword>
<evidence type="ECO:0000313" key="5">
    <source>
        <dbReference type="Proteomes" id="UP001370490"/>
    </source>
</evidence>
<evidence type="ECO:0000256" key="1">
    <source>
        <dbReference type="ARBA" id="ARBA00010838"/>
    </source>
</evidence>
<evidence type="ECO:0000313" key="4">
    <source>
        <dbReference type="EMBL" id="KAK6921230.1"/>
    </source>
</evidence>
<dbReference type="PRINTS" id="PR00131">
    <property type="entry name" value="GLHYDRLASE1"/>
</dbReference>
<proteinExistence type="inferred from homology"/>
<dbReference type="Proteomes" id="UP001370490">
    <property type="component" value="Unassembled WGS sequence"/>
</dbReference>
<name>A0AAN8UT28_9MAGN</name>
<feature type="chain" id="PRO_5042911107" evidence="3">
    <location>
        <begin position="31"/>
        <end position="244"/>
    </location>
</feature>
<protein>
    <submittedName>
        <fullName evidence="4">Glycoside hydrolase family 1</fullName>
    </submittedName>
</protein>
<keyword evidence="3" id="KW-0732">Signal</keyword>
<gene>
    <name evidence="4" type="ORF">RJ641_014908</name>
</gene>
<dbReference type="GO" id="GO:0005975">
    <property type="term" value="P:carbohydrate metabolic process"/>
    <property type="evidence" value="ECO:0007669"/>
    <property type="project" value="InterPro"/>
</dbReference>
<dbReference type="InterPro" id="IPR001360">
    <property type="entry name" value="Glyco_hydro_1"/>
</dbReference>
<comment type="caution">
    <text evidence="4">The sequence shown here is derived from an EMBL/GenBank/DDBJ whole genome shotgun (WGS) entry which is preliminary data.</text>
</comment>
<reference evidence="4 5" key="1">
    <citation type="submission" date="2023-12" db="EMBL/GenBank/DDBJ databases">
        <title>A high-quality genome assembly for Dillenia turbinata (Dilleniales).</title>
        <authorList>
            <person name="Chanderbali A."/>
        </authorList>
    </citation>
    <scope>NUCLEOTIDE SEQUENCE [LARGE SCALE GENOMIC DNA]</scope>
    <source>
        <strain evidence="4">LSX21</strain>
        <tissue evidence="4">Leaf</tissue>
    </source>
</reference>